<accession>A0AAI9SWY5</accession>
<comment type="caution">
    <text evidence="2">The sequence shown here is derived from an EMBL/GenBank/DDBJ whole genome shotgun (WGS) entry which is preliminary data.</text>
</comment>
<organism evidence="2 3">
    <name type="scientific">Candida oxycetoniae</name>
    <dbReference type="NCBI Taxonomy" id="497107"/>
    <lineage>
        <taxon>Eukaryota</taxon>
        <taxon>Fungi</taxon>
        <taxon>Dikarya</taxon>
        <taxon>Ascomycota</taxon>
        <taxon>Saccharomycotina</taxon>
        <taxon>Pichiomycetes</taxon>
        <taxon>Debaryomycetaceae</taxon>
        <taxon>Candida/Lodderomyces clade</taxon>
        <taxon>Candida</taxon>
    </lineage>
</organism>
<dbReference type="GeneID" id="73380152"/>
<dbReference type="RefSeq" id="XP_049180384.1">
    <property type="nucleotide sequence ID" value="XM_049323775.1"/>
</dbReference>
<feature type="compositionally biased region" description="Polar residues" evidence="1">
    <location>
        <begin position="432"/>
        <end position="449"/>
    </location>
</feature>
<dbReference type="AlphaFoldDB" id="A0AAI9SWY5"/>
<name>A0AAI9SWY5_9ASCO</name>
<proteinExistence type="predicted"/>
<feature type="region of interest" description="Disordered" evidence="1">
    <location>
        <begin position="398"/>
        <end position="449"/>
    </location>
</feature>
<keyword evidence="3" id="KW-1185">Reference proteome</keyword>
<evidence type="ECO:0000256" key="1">
    <source>
        <dbReference type="SAM" id="MobiDB-lite"/>
    </source>
</evidence>
<reference evidence="2" key="1">
    <citation type="journal article" date="2022" name="DNA Res.">
        <title>Genome analysis of five recently described species of the CUG-Ser clade uncovers Candida theae as a new hybrid lineage with pathogenic potential in the Candida parapsilosis species complex.</title>
        <authorList>
            <person name="Mixao V."/>
            <person name="Del Olmo V."/>
            <person name="Hegedusova E."/>
            <person name="Saus E."/>
            <person name="Pryszcz L."/>
            <person name="Cillingova A."/>
            <person name="Nosek J."/>
            <person name="Gabaldon T."/>
        </authorList>
    </citation>
    <scope>NUCLEOTIDE SEQUENCE</scope>
    <source>
        <strain evidence="2">CBS 10844</strain>
    </source>
</reference>
<protein>
    <submittedName>
        <fullName evidence="2">Uncharacterized protein</fullName>
    </submittedName>
</protein>
<gene>
    <name evidence="2" type="ORF">KGF56_002535</name>
</gene>
<sequence>MSVATNRVAFSTIRDTQLNSSTPLVDRKSKLHYQSADNSSRLISLTPRKYRKTGVPDLISRSFSIEKSGTYYDKSISSTLKSKSFASHHHTPVSSPENSSTLHLKSSLSTFKNDVAGLAATKLKLKLQFALHKVKQNKIKGEISKVNTNKMKVSKPTSNLYFSRNQKQQTPIVSPHNDLPLRASAFAFLPTPPEQVPARHNFYTNSINVNLQTKNKAAFSSASLSKVASNKTGKKYQKLRLFQIKKTSVYYSGSQRRLPLTNEKQQQQEQQQAAPAIDSTSNLLLFCQPTVTDDTHKKKEGISTAFPNILPSLNLRSRSAESSFANQTPNLPSINKILKTPLKRANMSRSFRFQQSFNNAAPTVIASRTPTLADETTIDEDNDMTLLQNTTCQNSTIDQIDENTTIRNKDDGIKDDEDEQENESDGYKKSVLDSSPITNHLGTPNSRSVAKSLLQLGGHRM</sequence>
<feature type="compositionally biased region" description="Acidic residues" evidence="1">
    <location>
        <begin position="413"/>
        <end position="424"/>
    </location>
</feature>
<feature type="region of interest" description="Disordered" evidence="1">
    <location>
        <begin position="255"/>
        <end position="276"/>
    </location>
</feature>
<evidence type="ECO:0000313" key="3">
    <source>
        <dbReference type="Proteomes" id="UP001202479"/>
    </source>
</evidence>
<evidence type="ECO:0000313" key="2">
    <source>
        <dbReference type="EMBL" id="KAI3404639.2"/>
    </source>
</evidence>
<dbReference type="EMBL" id="JAHUZD010000090">
    <property type="protein sequence ID" value="KAI3404639.2"/>
    <property type="molecule type" value="Genomic_DNA"/>
</dbReference>
<dbReference type="Proteomes" id="UP001202479">
    <property type="component" value="Unassembled WGS sequence"/>
</dbReference>